<evidence type="ECO:0000256" key="1">
    <source>
        <dbReference type="ARBA" id="ARBA00008857"/>
    </source>
</evidence>
<protein>
    <submittedName>
        <fullName evidence="6">Tyrosine-type recombinase/integrase</fullName>
    </submittedName>
</protein>
<evidence type="ECO:0000256" key="3">
    <source>
        <dbReference type="ARBA" id="ARBA00023125"/>
    </source>
</evidence>
<comment type="similarity">
    <text evidence="1">Belongs to the 'phage' integrase family.</text>
</comment>
<dbReference type="Proteomes" id="UP001596150">
    <property type="component" value="Unassembled WGS sequence"/>
</dbReference>
<dbReference type="SUPFAM" id="SSF56349">
    <property type="entry name" value="DNA breaking-rejoining enzymes"/>
    <property type="match status" value="1"/>
</dbReference>
<evidence type="ECO:0000259" key="5">
    <source>
        <dbReference type="PROSITE" id="PS51898"/>
    </source>
</evidence>
<keyword evidence="2" id="KW-0229">DNA integration</keyword>
<reference evidence="7" key="1">
    <citation type="journal article" date="2019" name="Int. J. Syst. Evol. Microbiol.">
        <title>The Global Catalogue of Microorganisms (GCM) 10K type strain sequencing project: providing services to taxonomists for standard genome sequencing and annotation.</title>
        <authorList>
            <consortium name="The Broad Institute Genomics Platform"/>
            <consortium name="The Broad Institute Genome Sequencing Center for Infectious Disease"/>
            <person name="Wu L."/>
            <person name="Ma J."/>
        </authorList>
    </citation>
    <scope>NUCLEOTIDE SEQUENCE [LARGE SCALE GENOMIC DNA]</scope>
    <source>
        <strain evidence="7">KACC 12633</strain>
    </source>
</reference>
<comment type="caution">
    <text evidence="6">The sequence shown here is derived from an EMBL/GenBank/DDBJ whole genome shotgun (WGS) entry which is preliminary data.</text>
</comment>
<dbReference type="PROSITE" id="PS51898">
    <property type="entry name" value="TYR_RECOMBINASE"/>
    <property type="match status" value="1"/>
</dbReference>
<evidence type="ECO:0000256" key="2">
    <source>
        <dbReference type="ARBA" id="ARBA00022908"/>
    </source>
</evidence>
<dbReference type="Pfam" id="PF00589">
    <property type="entry name" value="Phage_integrase"/>
    <property type="match status" value="1"/>
</dbReference>
<dbReference type="PANTHER" id="PTHR30349">
    <property type="entry name" value="PHAGE INTEGRASE-RELATED"/>
    <property type="match status" value="1"/>
</dbReference>
<organism evidence="6 7">
    <name type="scientific">Kaistia terrae</name>
    <dbReference type="NCBI Taxonomy" id="537017"/>
    <lineage>
        <taxon>Bacteria</taxon>
        <taxon>Pseudomonadati</taxon>
        <taxon>Pseudomonadota</taxon>
        <taxon>Alphaproteobacteria</taxon>
        <taxon>Hyphomicrobiales</taxon>
        <taxon>Kaistiaceae</taxon>
        <taxon>Kaistia</taxon>
    </lineage>
</organism>
<dbReference type="InterPro" id="IPR011010">
    <property type="entry name" value="DNA_brk_join_enz"/>
</dbReference>
<dbReference type="Gene3D" id="1.10.150.130">
    <property type="match status" value="1"/>
</dbReference>
<keyword evidence="3" id="KW-0238">DNA-binding</keyword>
<dbReference type="InterPro" id="IPR050090">
    <property type="entry name" value="Tyrosine_recombinase_XerCD"/>
</dbReference>
<dbReference type="Gene3D" id="1.10.443.10">
    <property type="entry name" value="Intergrase catalytic core"/>
    <property type="match status" value="1"/>
</dbReference>
<dbReference type="InterPro" id="IPR013762">
    <property type="entry name" value="Integrase-like_cat_sf"/>
</dbReference>
<dbReference type="EMBL" id="JBHSML010000014">
    <property type="protein sequence ID" value="MFC5518482.1"/>
    <property type="molecule type" value="Genomic_DNA"/>
</dbReference>
<proteinExistence type="inferred from homology"/>
<evidence type="ECO:0000256" key="4">
    <source>
        <dbReference type="ARBA" id="ARBA00023172"/>
    </source>
</evidence>
<dbReference type="RefSeq" id="WP_266344746.1">
    <property type="nucleotide sequence ID" value="NZ_JAPKNH010000005.1"/>
</dbReference>
<feature type="domain" description="Tyr recombinase" evidence="5">
    <location>
        <begin position="182"/>
        <end position="354"/>
    </location>
</feature>
<dbReference type="PANTHER" id="PTHR30349:SF64">
    <property type="entry name" value="PROPHAGE INTEGRASE INTD-RELATED"/>
    <property type="match status" value="1"/>
</dbReference>
<keyword evidence="4" id="KW-0233">DNA recombination</keyword>
<dbReference type="InterPro" id="IPR010998">
    <property type="entry name" value="Integrase_recombinase_N"/>
</dbReference>
<name>A0ABW0Q334_9HYPH</name>
<dbReference type="InterPro" id="IPR002104">
    <property type="entry name" value="Integrase_catalytic"/>
</dbReference>
<sequence>MKRDLPKYVYRHKDRYGTERFYFRPPNGGAARLPDDPLSDAFEAAYRTALRSIAAEAKTPARVIQPTQQRTLRWLWLEYEKSREFRALEKSTQRVRHLVIEKCLAEPIRTGATESFGDCPVNKLTAKAIKVLRDRKADFPNAANGRLKAIRQMLSWAIEAEIDDDLTYNIARDVRNLRVDGDGFHSWTLDDVEQFERTHPIGSRARLAFSLLLYTGQRRSDMVTFGKQHVRDGWLFFTQFKGRKRNPVRLEIPIVSNLQSVIDASPCGDLTFLVTDFRKPFTSNGFGNKMRQWCNEAGLPQCSAHGLRKAAASRLAELGCTDAEIMAITGHTTRKEVDRYTKGARQRTLAESVLRRFERTSD</sequence>
<keyword evidence="7" id="KW-1185">Reference proteome</keyword>
<accession>A0ABW0Q334</accession>
<evidence type="ECO:0000313" key="6">
    <source>
        <dbReference type="EMBL" id="MFC5518482.1"/>
    </source>
</evidence>
<evidence type="ECO:0000313" key="7">
    <source>
        <dbReference type="Proteomes" id="UP001596150"/>
    </source>
</evidence>
<gene>
    <name evidence="6" type="ORF">ACFPP9_22090</name>
</gene>